<evidence type="ECO:0000256" key="1">
    <source>
        <dbReference type="SAM" id="MobiDB-lite"/>
    </source>
</evidence>
<dbReference type="AlphaFoldDB" id="A0A852V5E3"/>
<proteinExistence type="predicted"/>
<sequence length="295" mass="31506">MDDDLTPLATLLARPEPPAEAITRSRGRLQARMRGRAPRRIGWLKPGFGLATVAAAAAAVAVLATGVTTPADTPATGREILLMAAVSAENAPQDSGTYWHVTRKGPWPDVSPMESWTIRDGRRWSKDEPGDPPGAVVPDPNPSPDPFMLKGAMVGFEDLERLPADPEALKAWIAEIRGRDEDMTLSEQRGDPTRPLITLISELPTSPEVRSAAFRALAATPGVRDAGAMEDGRKLLIPDPDQKGEITLVVDPETARVARTNVLMGADGSATWSKGLISLTTGWTDQLPQMGGGRS</sequence>
<evidence type="ECO:0000313" key="4">
    <source>
        <dbReference type="Proteomes" id="UP000576393"/>
    </source>
</evidence>
<dbReference type="NCBIfam" id="NF038083">
    <property type="entry name" value="CU044_5270_fam"/>
    <property type="match status" value="1"/>
</dbReference>
<dbReference type="EMBL" id="JACCCO010000003">
    <property type="protein sequence ID" value="NYF43306.1"/>
    <property type="molecule type" value="Genomic_DNA"/>
</dbReference>
<organism evidence="3 4">
    <name type="scientific">Streptosporangium sandarakinum</name>
    <dbReference type="NCBI Taxonomy" id="1260955"/>
    <lineage>
        <taxon>Bacteria</taxon>
        <taxon>Bacillati</taxon>
        <taxon>Actinomycetota</taxon>
        <taxon>Actinomycetes</taxon>
        <taxon>Streptosporangiales</taxon>
        <taxon>Streptosporangiaceae</taxon>
        <taxon>Streptosporangium</taxon>
    </lineage>
</organism>
<dbReference type="InterPro" id="IPR047789">
    <property type="entry name" value="CU044_5270-like"/>
</dbReference>
<gene>
    <name evidence="3" type="ORF">HDA43_005533</name>
</gene>
<keyword evidence="2" id="KW-1133">Transmembrane helix</keyword>
<keyword evidence="4" id="KW-1185">Reference proteome</keyword>
<accession>A0A852V5E3</accession>
<evidence type="ECO:0000313" key="3">
    <source>
        <dbReference type="EMBL" id="NYF43306.1"/>
    </source>
</evidence>
<protein>
    <recommendedName>
        <fullName evidence="5">CU044_5270 family protein</fullName>
    </recommendedName>
</protein>
<feature type="transmembrane region" description="Helical" evidence="2">
    <location>
        <begin position="42"/>
        <end position="64"/>
    </location>
</feature>
<dbReference type="RefSeq" id="WP_312873565.1">
    <property type="nucleotide sequence ID" value="NZ_JACCCO010000003.1"/>
</dbReference>
<reference evidence="3 4" key="1">
    <citation type="submission" date="2020-07" db="EMBL/GenBank/DDBJ databases">
        <title>Sequencing the genomes of 1000 actinobacteria strains.</title>
        <authorList>
            <person name="Klenk H.-P."/>
        </authorList>
    </citation>
    <scope>NUCLEOTIDE SEQUENCE [LARGE SCALE GENOMIC DNA]</scope>
    <source>
        <strain evidence="3 4">DSM 45763</strain>
    </source>
</reference>
<keyword evidence="2" id="KW-0812">Transmembrane</keyword>
<comment type="caution">
    <text evidence="3">The sequence shown here is derived from an EMBL/GenBank/DDBJ whole genome shotgun (WGS) entry which is preliminary data.</text>
</comment>
<evidence type="ECO:0008006" key="5">
    <source>
        <dbReference type="Google" id="ProtNLM"/>
    </source>
</evidence>
<dbReference type="Proteomes" id="UP000576393">
    <property type="component" value="Unassembled WGS sequence"/>
</dbReference>
<name>A0A852V5E3_9ACTN</name>
<feature type="region of interest" description="Disordered" evidence="1">
    <location>
        <begin position="122"/>
        <end position="142"/>
    </location>
</feature>
<evidence type="ECO:0000256" key="2">
    <source>
        <dbReference type="SAM" id="Phobius"/>
    </source>
</evidence>
<keyword evidence="2" id="KW-0472">Membrane</keyword>